<dbReference type="Pfam" id="PF14223">
    <property type="entry name" value="Retrotran_gag_2"/>
    <property type="match status" value="1"/>
</dbReference>
<dbReference type="InterPro" id="IPR001878">
    <property type="entry name" value="Znf_CCHC"/>
</dbReference>
<keyword evidence="4" id="KW-1185">Reference proteome</keyword>
<reference evidence="3" key="1">
    <citation type="journal article" date="2022" name="Int. J. Mol. Sci.">
        <title>Draft Genome of Tanacetum Coccineum: Genomic Comparison of Closely Related Tanacetum-Family Plants.</title>
        <authorList>
            <person name="Yamashiro T."/>
            <person name="Shiraishi A."/>
            <person name="Nakayama K."/>
            <person name="Satake H."/>
        </authorList>
    </citation>
    <scope>NUCLEOTIDE SEQUENCE</scope>
</reference>
<dbReference type="SUPFAM" id="SSF57756">
    <property type="entry name" value="Retrovirus zinc finger-like domains"/>
    <property type="match status" value="1"/>
</dbReference>
<dbReference type="PANTHER" id="PTHR35317">
    <property type="entry name" value="OS04G0629600 PROTEIN"/>
    <property type="match status" value="1"/>
</dbReference>
<organism evidence="3 4">
    <name type="scientific">Tanacetum coccineum</name>
    <dbReference type="NCBI Taxonomy" id="301880"/>
    <lineage>
        <taxon>Eukaryota</taxon>
        <taxon>Viridiplantae</taxon>
        <taxon>Streptophyta</taxon>
        <taxon>Embryophyta</taxon>
        <taxon>Tracheophyta</taxon>
        <taxon>Spermatophyta</taxon>
        <taxon>Magnoliopsida</taxon>
        <taxon>eudicotyledons</taxon>
        <taxon>Gunneridae</taxon>
        <taxon>Pentapetalae</taxon>
        <taxon>asterids</taxon>
        <taxon>campanulids</taxon>
        <taxon>Asterales</taxon>
        <taxon>Asteraceae</taxon>
        <taxon>Asteroideae</taxon>
        <taxon>Anthemideae</taxon>
        <taxon>Anthemidinae</taxon>
        <taxon>Tanacetum</taxon>
    </lineage>
</organism>
<dbReference type="Gene3D" id="4.10.60.10">
    <property type="entry name" value="Zinc finger, CCHC-type"/>
    <property type="match status" value="1"/>
</dbReference>
<keyword evidence="1" id="KW-0862">Zinc</keyword>
<sequence length="373" mass="43485">MAHRGLHNPILDLHNDIQSTLGSFWRRYSRITRELGQNESSRCARCVGTITVGYEEPSASEVGAMSTNQLKAWKEKRMKDKTTFYLLFQSMDESRFEKIAEATTSKEAWEMLENVYKWADRVKQVRIQTLRGELEAIKMKEIEGVSDYITRMQTVKFENVVYAIKESNNLKDMTIDDLAGTLEAHEQRKLKKKQESFDDQVLQTNVTVEEEAMYVQRNEHRRERNKHGRERITVEVVLVMKLQVPKDGVNDCYNCGKSGHYARDCRLPKRVEETTNLVIEEEKVDGIVMMVYEDVVEEEAKVDDIVMMTYEDDVVIETVWYLDTAASNHMCGDKHLFVEMKDLVYRYVSFSDELKVQVKGRSTVFLSHDDKEI</sequence>
<feature type="domain" description="CCHC-type" evidence="2">
    <location>
        <begin position="252"/>
        <end position="266"/>
    </location>
</feature>
<evidence type="ECO:0000259" key="2">
    <source>
        <dbReference type="PROSITE" id="PS50158"/>
    </source>
</evidence>
<dbReference type="PANTHER" id="PTHR35317:SF28">
    <property type="entry name" value="ZINC FINGER, CCHC-TYPE, RIBONUCLEASE H-LIKE DOMAIN, GAG-PRE-INTEGRASE DOMAIN PROTEIN-RELATED"/>
    <property type="match status" value="1"/>
</dbReference>
<dbReference type="SMART" id="SM00343">
    <property type="entry name" value="ZnF_C2HC"/>
    <property type="match status" value="1"/>
</dbReference>
<name>A0ABQ4ZLC5_9ASTR</name>
<dbReference type="InterPro" id="IPR054722">
    <property type="entry name" value="PolX-like_BBD"/>
</dbReference>
<evidence type="ECO:0000313" key="4">
    <source>
        <dbReference type="Proteomes" id="UP001151760"/>
    </source>
</evidence>
<keyword evidence="1" id="KW-0479">Metal-binding</keyword>
<evidence type="ECO:0000313" key="3">
    <source>
        <dbReference type="EMBL" id="GJS90695.1"/>
    </source>
</evidence>
<dbReference type="Pfam" id="PF00098">
    <property type="entry name" value="zf-CCHC"/>
    <property type="match status" value="1"/>
</dbReference>
<protein>
    <submittedName>
        <fullName evidence="3">Retrovirus-related pol polyprotein from transposon TNT 1-94</fullName>
    </submittedName>
</protein>
<accession>A0ABQ4ZLC5</accession>
<dbReference type="Proteomes" id="UP001151760">
    <property type="component" value="Unassembled WGS sequence"/>
</dbReference>
<comment type="caution">
    <text evidence="3">The sequence shown here is derived from an EMBL/GenBank/DDBJ whole genome shotgun (WGS) entry which is preliminary data.</text>
</comment>
<dbReference type="Pfam" id="PF22936">
    <property type="entry name" value="Pol_BBD"/>
    <property type="match status" value="1"/>
</dbReference>
<reference evidence="3" key="2">
    <citation type="submission" date="2022-01" db="EMBL/GenBank/DDBJ databases">
        <authorList>
            <person name="Yamashiro T."/>
            <person name="Shiraishi A."/>
            <person name="Satake H."/>
            <person name="Nakayama K."/>
        </authorList>
    </citation>
    <scope>NUCLEOTIDE SEQUENCE</scope>
</reference>
<dbReference type="PROSITE" id="PS50158">
    <property type="entry name" value="ZF_CCHC"/>
    <property type="match status" value="1"/>
</dbReference>
<gene>
    <name evidence="3" type="ORF">Tco_0773331</name>
</gene>
<proteinExistence type="predicted"/>
<dbReference type="EMBL" id="BQNB010011447">
    <property type="protein sequence ID" value="GJS90695.1"/>
    <property type="molecule type" value="Genomic_DNA"/>
</dbReference>
<dbReference type="InterPro" id="IPR036875">
    <property type="entry name" value="Znf_CCHC_sf"/>
</dbReference>
<evidence type="ECO:0000256" key="1">
    <source>
        <dbReference type="PROSITE-ProRule" id="PRU00047"/>
    </source>
</evidence>
<keyword evidence="1" id="KW-0863">Zinc-finger</keyword>